<dbReference type="InterPro" id="IPR001387">
    <property type="entry name" value="Cro/C1-type_HTH"/>
</dbReference>
<dbReference type="PROSITE" id="PS50943">
    <property type="entry name" value="HTH_CROC1"/>
    <property type="match status" value="1"/>
</dbReference>
<evidence type="ECO:0000259" key="1">
    <source>
        <dbReference type="PROSITE" id="PS50943"/>
    </source>
</evidence>
<organism evidence="2 3">
    <name type="scientific">Nonomuraea ferruginea</name>
    <dbReference type="NCBI Taxonomy" id="46174"/>
    <lineage>
        <taxon>Bacteria</taxon>
        <taxon>Bacillati</taxon>
        <taxon>Actinomycetota</taxon>
        <taxon>Actinomycetes</taxon>
        <taxon>Streptosporangiales</taxon>
        <taxon>Streptosporangiaceae</taxon>
        <taxon>Nonomuraea</taxon>
    </lineage>
</organism>
<evidence type="ECO:0000313" key="3">
    <source>
        <dbReference type="Proteomes" id="UP001212498"/>
    </source>
</evidence>
<protein>
    <submittedName>
        <fullName evidence="2">Helix-turn-helix transcriptional regulator</fullName>
    </submittedName>
</protein>
<proteinExistence type="predicted"/>
<dbReference type="Gene3D" id="1.10.260.40">
    <property type="entry name" value="lambda repressor-like DNA-binding domains"/>
    <property type="match status" value="1"/>
</dbReference>
<keyword evidence="3" id="KW-1185">Reference proteome</keyword>
<dbReference type="Proteomes" id="UP001212498">
    <property type="component" value="Unassembled WGS sequence"/>
</dbReference>
<dbReference type="SUPFAM" id="SSF47413">
    <property type="entry name" value="lambda repressor-like DNA-binding domains"/>
    <property type="match status" value="1"/>
</dbReference>
<sequence>MPTIPHRGIGGRVAYHRSVARLTQRQLADAASIHVGTLRKIERGARGASDNIVESLAAALGIDPSLLVADRAQASSRIAAAIPALSAAIAAYDLPDDGPVRPLPELRAAVSEAVTWRLASQYVRITRRLPELLGELFRATPERDREVAALLVSACRAADAVAFKFGAYDLSARFVELMRWAAAQADDPILTASVAYVRTETFFACDAHAKGLRALELALDAAGPPDTPPAIAARGALHMRAAVIAGRAGDADAADTHLSEARRLGDQVPEAIYSGTAFGPSSVRIHEVSVAVSLGSAHVHRALDVAREWAPPPELPAERRSGFYIELARAQLWSGFPNDAFESLKIARRTAPQHARDHRWVREDAATLRRLKRASAEELTSFAEWCHAT</sequence>
<dbReference type="Pfam" id="PF13560">
    <property type="entry name" value="HTH_31"/>
    <property type="match status" value="1"/>
</dbReference>
<dbReference type="SMART" id="SM00530">
    <property type="entry name" value="HTH_XRE"/>
    <property type="match status" value="1"/>
</dbReference>
<reference evidence="2 3" key="1">
    <citation type="submission" date="2022-11" db="EMBL/GenBank/DDBJ databases">
        <title>Nonomuraea corallina sp. nov., a new species of the genus Nonomuraea isolated from sea side sediment in Thai sea.</title>
        <authorList>
            <person name="Ngamcharungchit C."/>
            <person name="Matsumoto A."/>
            <person name="Suriyachadkun C."/>
            <person name="Panbangred W."/>
            <person name="Inahashi Y."/>
            <person name="Intra B."/>
        </authorList>
    </citation>
    <scope>NUCLEOTIDE SEQUENCE [LARGE SCALE GENOMIC DNA]</scope>
    <source>
        <strain evidence="2 3">DSM 43553</strain>
    </source>
</reference>
<evidence type="ECO:0000313" key="2">
    <source>
        <dbReference type="EMBL" id="MDA0639800.1"/>
    </source>
</evidence>
<comment type="caution">
    <text evidence="2">The sequence shown here is derived from an EMBL/GenBank/DDBJ whole genome shotgun (WGS) entry which is preliminary data.</text>
</comment>
<gene>
    <name evidence="2" type="ORF">OUY24_04115</name>
</gene>
<dbReference type="InterPro" id="IPR010982">
    <property type="entry name" value="Lambda_DNA-bd_dom_sf"/>
</dbReference>
<accession>A0ABT4SSB7</accession>
<feature type="domain" description="HTH cro/C1-type" evidence="1">
    <location>
        <begin position="13"/>
        <end position="67"/>
    </location>
</feature>
<dbReference type="EMBL" id="JAPNUD010000007">
    <property type="protein sequence ID" value="MDA0639800.1"/>
    <property type="molecule type" value="Genomic_DNA"/>
</dbReference>
<dbReference type="CDD" id="cd00093">
    <property type="entry name" value="HTH_XRE"/>
    <property type="match status" value="1"/>
</dbReference>
<name>A0ABT4SSB7_9ACTN</name>
<dbReference type="RefSeq" id="WP_271275227.1">
    <property type="nucleotide sequence ID" value="NZ_BAABFD010000004.1"/>
</dbReference>